<dbReference type="Proteomes" id="UP000663829">
    <property type="component" value="Unassembled WGS sequence"/>
</dbReference>
<reference evidence="10" key="1">
    <citation type="submission" date="2021-02" db="EMBL/GenBank/DDBJ databases">
        <authorList>
            <person name="Nowell W R."/>
        </authorList>
    </citation>
    <scope>NUCLEOTIDE SEQUENCE</scope>
</reference>
<evidence type="ECO:0000256" key="5">
    <source>
        <dbReference type="ARBA" id="ARBA00022833"/>
    </source>
</evidence>
<evidence type="ECO:0000256" key="2">
    <source>
        <dbReference type="ARBA" id="ARBA00022723"/>
    </source>
</evidence>
<keyword evidence="12" id="KW-1185">Reference proteome</keyword>
<dbReference type="InterPro" id="IPR025874">
    <property type="entry name" value="DZR"/>
</dbReference>
<proteinExistence type="predicted"/>
<accession>A0A813RDZ2</accession>
<feature type="compositionally biased region" description="Basic residues" evidence="8">
    <location>
        <begin position="544"/>
        <end position="559"/>
    </location>
</feature>
<feature type="region of interest" description="Disordered" evidence="8">
    <location>
        <begin position="509"/>
        <end position="568"/>
    </location>
</feature>
<dbReference type="GO" id="GO:0008270">
    <property type="term" value="F:zinc ion binding"/>
    <property type="evidence" value="ECO:0007669"/>
    <property type="project" value="UniProtKB-KW"/>
</dbReference>
<sequence>MTAGSVSAPSIIPLRPVERGKGKFSIDTNTQIEIRSDTNDADIYYTLDTNKPDPFSTISIRRSTIHYRKPFRLPDGKQIVKAIAVSNDGKRESAVVTKTFDVSLIDSDHSPTSENENKFLYEIQQERKELIKRIYDENQQMQQSLSESNMNRSSQHDHSWHDYPNNSMEDTPPRVRYNHPNAQSQAGRLQKQTDFLRCAHCFAPRSTDLNSRFCTECGLPWNTLTPLQPRLSKPDSHSAKILCPSCKATNPVNLRTCIICEGKLMPTTSPLVEASVSVPIAPKVSGQMMTCSKCFRLNNIDARFCDWCGAKPEKGDIPLQCTKCRAENDPYAKFCTTCGCVLEPPLRVIDGRLRNDLNLPSGMIAGTLTFQQANPTWLNANATFSRYRQPYLITKTEAATQTFGLYYPSTGELDQIINQNKQLQADREFKERRPILTAISPGKGYWRQQMDHICAHLKTHAVNKPEFRSTIGEPRLGKMVDANVHENEYQVTLEAVFRKPEHLAQSRFYFDDSHNQSHTINTGRSSARSSTFSSAFNSDDEQTKRRRRSKVKRRVKSRSKSAGAVGTGNNVNRSLLKLLSTTKHNKSLDMVDELKQLLKEKADANQRDKDGYTLLQLAVKNRYNECLIPLIKEGHAKLDARGPYGGETTWTNDKKENIFDLALKLNCQELIKVIKSHCGQQIIDRQMKTDNKYYDDHPPNGHRSS</sequence>
<dbReference type="Gene3D" id="1.25.40.20">
    <property type="entry name" value="Ankyrin repeat-containing domain"/>
    <property type="match status" value="1"/>
</dbReference>
<organism evidence="10 12">
    <name type="scientific">Didymodactylos carnosus</name>
    <dbReference type="NCBI Taxonomy" id="1234261"/>
    <lineage>
        <taxon>Eukaryota</taxon>
        <taxon>Metazoa</taxon>
        <taxon>Spiralia</taxon>
        <taxon>Gnathifera</taxon>
        <taxon>Rotifera</taxon>
        <taxon>Eurotatoria</taxon>
        <taxon>Bdelloidea</taxon>
        <taxon>Philodinida</taxon>
        <taxon>Philodinidae</taxon>
        <taxon>Didymodactylos</taxon>
    </lineage>
</organism>
<evidence type="ECO:0000256" key="6">
    <source>
        <dbReference type="ARBA" id="ARBA00023043"/>
    </source>
</evidence>
<feature type="compositionally biased region" description="Low complexity" evidence="8">
    <location>
        <begin position="524"/>
        <end position="537"/>
    </location>
</feature>
<dbReference type="Pfam" id="PF13287">
    <property type="entry name" value="Fn3_assoc"/>
    <property type="match status" value="1"/>
</dbReference>
<feature type="compositionally biased region" description="Polar residues" evidence="8">
    <location>
        <begin position="141"/>
        <end position="153"/>
    </location>
</feature>
<gene>
    <name evidence="10" type="ORF">GPM918_LOCUS2569</name>
    <name evidence="11" type="ORF">SRO942_LOCUS2569</name>
</gene>
<evidence type="ECO:0000256" key="7">
    <source>
        <dbReference type="ARBA" id="ARBA00023273"/>
    </source>
</evidence>
<dbReference type="OrthoDB" id="10033229at2759"/>
<dbReference type="InterPro" id="IPR052481">
    <property type="entry name" value="DZAN1"/>
</dbReference>
<keyword evidence="4" id="KW-0863">Zinc-finger</keyword>
<protein>
    <recommendedName>
        <fullName evidence="9">DZANK-type domain-containing protein</fullName>
    </recommendedName>
</protein>
<name>A0A813RDZ2_9BILA</name>
<comment type="caution">
    <text evidence="10">The sequence shown here is derived from an EMBL/GenBank/DDBJ whole genome shotgun (WGS) entry which is preliminary data.</text>
</comment>
<keyword evidence="2" id="KW-0479">Metal-binding</keyword>
<dbReference type="InterPro" id="IPR036770">
    <property type="entry name" value="Ankyrin_rpt-contain_sf"/>
</dbReference>
<feature type="region of interest" description="Disordered" evidence="8">
    <location>
        <begin position="141"/>
        <end position="175"/>
    </location>
</feature>
<dbReference type="EMBL" id="CAJNOQ010000288">
    <property type="protein sequence ID" value="CAF0782882.1"/>
    <property type="molecule type" value="Genomic_DNA"/>
</dbReference>
<dbReference type="InterPro" id="IPR026876">
    <property type="entry name" value="Fn3_assoc_repeat"/>
</dbReference>
<dbReference type="PANTHER" id="PTHR16058:SF4">
    <property type="entry name" value="DOUBLE ZINC RIBBON AND ANKYRIN REPEAT-CONTAINING PROTEIN 1"/>
    <property type="match status" value="1"/>
</dbReference>
<evidence type="ECO:0000256" key="3">
    <source>
        <dbReference type="ARBA" id="ARBA00022737"/>
    </source>
</evidence>
<dbReference type="Proteomes" id="UP000681722">
    <property type="component" value="Unassembled WGS sequence"/>
</dbReference>
<dbReference type="PANTHER" id="PTHR16058">
    <property type="entry name" value="DOUBLE ZINC RIBBON AND ANKYRIN REPEAT-CONTAINING PROTEIN 1"/>
    <property type="match status" value="1"/>
</dbReference>
<dbReference type="EMBL" id="CAJOBC010000288">
    <property type="protein sequence ID" value="CAF3566359.1"/>
    <property type="molecule type" value="Genomic_DNA"/>
</dbReference>
<keyword evidence="7" id="KW-0966">Cell projection</keyword>
<dbReference type="AlphaFoldDB" id="A0A813RDZ2"/>
<evidence type="ECO:0000256" key="1">
    <source>
        <dbReference type="ARBA" id="ARBA00004138"/>
    </source>
</evidence>
<evidence type="ECO:0000313" key="11">
    <source>
        <dbReference type="EMBL" id="CAF3566359.1"/>
    </source>
</evidence>
<evidence type="ECO:0000256" key="8">
    <source>
        <dbReference type="SAM" id="MobiDB-lite"/>
    </source>
</evidence>
<feature type="domain" description="DZANK-type" evidence="9">
    <location>
        <begin position="291"/>
        <end position="339"/>
    </location>
</feature>
<dbReference type="GO" id="GO:0005929">
    <property type="term" value="C:cilium"/>
    <property type="evidence" value="ECO:0007669"/>
    <property type="project" value="UniProtKB-SubCell"/>
</dbReference>
<evidence type="ECO:0000259" key="9">
    <source>
        <dbReference type="Pfam" id="PF12773"/>
    </source>
</evidence>
<evidence type="ECO:0000256" key="4">
    <source>
        <dbReference type="ARBA" id="ARBA00022771"/>
    </source>
</evidence>
<comment type="subcellular location">
    <subcellularLocation>
        <location evidence="1">Cell projection</location>
        <location evidence="1">Cilium</location>
    </subcellularLocation>
</comment>
<dbReference type="SUPFAM" id="SSF48403">
    <property type="entry name" value="Ankyrin repeat"/>
    <property type="match status" value="1"/>
</dbReference>
<keyword evidence="5" id="KW-0862">Zinc</keyword>
<evidence type="ECO:0000313" key="10">
    <source>
        <dbReference type="EMBL" id="CAF0782882.1"/>
    </source>
</evidence>
<keyword evidence="6" id="KW-0040">ANK repeat</keyword>
<keyword evidence="3" id="KW-0677">Repeat</keyword>
<dbReference type="Pfam" id="PF12773">
    <property type="entry name" value="DZR"/>
    <property type="match status" value="1"/>
</dbReference>
<evidence type="ECO:0000313" key="12">
    <source>
        <dbReference type="Proteomes" id="UP000663829"/>
    </source>
</evidence>